<dbReference type="EMBL" id="LCOZ01000024">
    <property type="protein sequence ID" value="KKU87241.1"/>
    <property type="molecule type" value="Genomic_DNA"/>
</dbReference>
<evidence type="ECO:0000313" key="1">
    <source>
        <dbReference type="EMBL" id="KKU87241.1"/>
    </source>
</evidence>
<dbReference type="AlphaFoldDB" id="A0A0G1TZI8"/>
<evidence type="ECO:0000313" key="2">
    <source>
        <dbReference type="Proteomes" id="UP000034772"/>
    </source>
</evidence>
<sequence length="119" mass="13212">MKIFVVDDDSEDRQLIEDTFIGHDAEIEFANDADSAVKRLGEEGANFDKVIYDGLFGEWKKVHQAAQERSLSTLLYTGDLMILAEATKKGIPRLDKAAPHSSTELENIIFPPTGSVETK</sequence>
<dbReference type="SUPFAM" id="SSF52172">
    <property type="entry name" value="CheY-like"/>
    <property type="match status" value="1"/>
</dbReference>
<dbReference type="Proteomes" id="UP000034772">
    <property type="component" value="Unassembled WGS sequence"/>
</dbReference>
<comment type="caution">
    <text evidence="1">The sequence shown here is derived from an EMBL/GenBank/DDBJ whole genome shotgun (WGS) entry which is preliminary data.</text>
</comment>
<protein>
    <recommendedName>
        <fullName evidence="3">Response regulatory domain-containing protein</fullName>
    </recommendedName>
</protein>
<name>A0A0G1TZI8_9BACT</name>
<evidence type="ECO:0008006" key="3">
    <source>
        <dbReference type="Google" id="ProtNLM"/>
    </source>
</evidence>
<accession>A0A0G1TZI8</accession>
<gene>
    <name evidence="1" type="ORF">UY17_C0024G0011</name>
</gene>
<organism evidence="1 2">
    <name type="scientific">Candidatus Beckwithbacteria bacterium GW2011_GWC2_47_9</name>
    <dbReference type="NCBI Taxonomy" id="1618373"/>
    <lineage>
        <taxon>Bacteria</taxon>
        <taxon>Candidatus Beckwithiibacteriota</taxon>
    </lineage>
</organism>
<proteinExistence type="predicted"/>
<reference evidence="1 2" key="1">
    <citation type="journal article" date="2015" name="Nature">
        <title>rRNA introns, odd ribosomes, and small enigmatic genomes across a large radiation of phyla.</title>
        <authorList>
            <person name="Brown C.T."/>
            <person name="Hug L.A."/>
            <person name="Thomas B.C."/>
            <person name="Sharon I."/>
            <person name="Castelle C.J."/>
            <person name="Singh A."/>
            <person name="Wilkins M.J."/>
            <person name="Williams K.H."/>
            <person name="Banfield J.F."/>
        </authorList>
    </citation>
    <scope>NUCLEOTIDE SEQUENCE [LARGE SCALE GENOMIC DNA]</scope>
</reference>
<dbReference type="InterPro" id="IPR011006">
    <property type="entry name" value="CheY-like_superfamily"/>
</dbReference>
<dbReference type="Gene3D" id="3.40.50.2300">
    <property type="match status" value="1"/>
</dbReference>